<proteinExistence type="inferred from homology"/>
<dbReference type="InterPro" id="IPR058624">
    <property type="entry name" value="MdtA-like_HH"/>
</dbReference>
<dbReference type="STRING" id="1936003.STSP2_02906"/>
<dbReference type="GO" id="GO:0016020">
    <property type="term" value="C:membrane"/>
    <property type="evidence" value="ECO:0007669"/>
    <property type="project" value="InterPro"/>
</dbReference>
<feature type="compositionally biased region" description="Basic and acidic residues" evidence="5">
    <location>
        <begin position="446"/>
        <end position="455"/>
    </location>
</feature>
<dbReference type="OrthoDB" id="234983at2"/>
<dbReference type="Pfam" id="PF25876">
    <property type="entry name" value="HH_MFP_RND"/>
    <property type="match status" value="1"/>
</dbReference>
<comment type="similarity">
    <text evidence="2">Belongs to the membrane fusion protein (MFP) (TC 8.A.1) family.</text>
</comment>
<organism evidence="9 10">
    <name type="scientific">Anaerohalosphaera lusitana</name>
    <dbReference type="NCBI Taxonomy" id="1936003"/>
    <lineage>
        <taxon>Bacteria</taxon>
        <taxon>Pseudomonadati</taxon>
        <taxon>Planctomycetota</taxon>
        <taxon>Phycisphaerae</taxon>
        <taxon>Sedimentisphaerales</taxon>
        <taxon>Anaerohalosphaeraceae</taxon>
        <taxon>Anaerohalosphaera</taxon>
    </lineage>
</organism>
<evidence type="ECO:0000256" key="5">
    <source>
        <dbReference type="SAM" id="MobiDB-lite"/>
    </source>
</evidence>
<dbReference type="GO" id="GO:0030313">
    <property type="term" value="C:cell envelope"/>
    <property type="evidence" value="ECO:0007669"/>
    <property type="project" value="UniProtKB-SubCell"/>
</dbReference>
<dbReference type="AlphaFoldDB" id="A0A1U9NQ23"/>
<gene>
    <name evidence="9" type="primary">macA_2</name>
    <name evidence="9" type="ORF">STSP2_02906</name>
</gene>
<dbReference type="InterPro" id="IPR006143">
    <property type="entry name" value="RND_pump_MFP"/>
</dbReference>
<evidence type="ECO:0000259" key="8">
    <source>
        <dbReference type="Pfam" id="PF26002"/>
    </source>
</evidence>
<evidence type="ECO:0000313" key="9">
    <source>
        <dbReference type="EMBL" id="AQT69710.1"/>
    </source>
</evidence>
<dbReference type="Gene3D" id="2.40.420.20">
    <property type="match status" value="1"/>
</dbReference>
<evidence type="ECO:0000256" key="2">
    <source>
        <dbReference type="ARBA" id="ARBA00009477"/>
    </source>
</evidence>
<dbReference type="GO" id="GO:0022857">
    <property type="term" value="F:transmembrane transporter activity"/>
    <property type="evidence" value="ECO:0007669"/>
    <property type="project" value="InterPro"/>
</dbReference>
<feature type="domain" description="Multidrug resistance protein MdtA-like barrel-sandwich hybrid" evidence="7">
    <location>
        <begin position="66"/>
        <end position="250"/>
    </location>
</feature>
<evidence type="ECO:0000256" key="3">
    <source>
        <dbReference type="ARBA" id="ARBA00023054"/>
    </source>
</evidence>
<accession>A0A1U9NQ23</accession>
<dbReference type="SUPFAM" id="SSF111369">
    <property type="entry name" value="HlyD-like secretion proteins"/>
    <property type="match status" value="3"/>
</dbReference>
<dbReference type="Proteomes" id="UP000189674">
    <property type="component" value="Chromosome"/>
</dbReference>
<dbReference type="Pfam" id="PF25917">
    <property type="entry name" value="BSH_RND"/>
    <property type="match status" value="1"/>
</dbReference>
<dbReference type="NCBIfam" id="TIGR01730">
    <property type="entry name" value="RND_mfp"/>
    <property type="match status" value="1"/>
</dbReference>
<dbReference type="InterPro" id="IPR050465">
    <property type="entry name" value="UPF0194_transport"/>
</dbReference>
<protein>
    <submittedName>
        <fullName evidence="9">Macrolide-specific efflux protein MacA</fullName>
    </submittedName>
</protein>
<dbReference type="InterPro" id="IPR058625">
    <property type="entry name" value="MdtA-like_BSH"/>
</dbReference>
<evidence type="ECO:0000259" key="6">
    <source>
        <dbReference type="Pfam" id="PF25876"/>
    </source>
</evidence>
<keyword evidence="3 4" id="KW-0175">Coiled coil</keyword>
<evidence type="ECO:0000256" key="1">
    <source>
        <dbReference type="ARBA" id="ARBA00004196"/>
    </source>
</evidence>
<dbReference type="Pfam" id="PF26002">
    <property type="entry name" value="Beta-barrel_AprE"/>
    <property type="match status" value="1"/>
</dbReference>
<evidence type="ECO:0000259" key="7">
    <source>
        <dbReference type="Pfam" id="PF25917"/>
    </source>
</evidence>
<sequence precursor="true">MTLRWILKKRVIIPAMLIVGAVFAAGKMKSGGPVEDAGKLVRVATPERGELVEIVSGPGQVMPKTKVAISAKVSGRIEELPFEEGDRVVGGTKEKPGSLLVRLESRDLESQLRSAKAQRMAQEAQIEVEMARIAGQKANLEGMDASLEQAKKDFERQKKLHESKDISLATLDQAECNLAELRASYKQAKASIEAAELNLEVLKHNLEVAEARIEEAEETLGHTVIRSPIDGIITKINAEVGEIAMTGTMNNPGTVILEVADLSKMIVETEIDEADVGQIEVGQRAKVHVQAFDDTVFEGTVDSIALTHGMSRTGSKFYETEILLDKTAKMLYSGLTADVEVLTERHEDALKVPSQAVVGREVDTLPLEIRNSSKLVDTSKRYATVVYKLVDGKAVATPVETGASDMTHIIIEQGLGEDDQIVVGPYKILESLKNGMAIRDENGEQAEKAIAGKEDDSAETADAGKDGA</sequence>
<evidence type="ECO:0000256" key="4">
    <source>
        <dbReference type="SAM" id="Coils"/>
    </source>
</evidence>
<feature type="domain" description="Multidrug resistance protein MdtA-like alpha-helical hairpin" evidence="6">
    <location>
        <begin position="137"/>
        <end position="200"/>
    </location>
</feature>
<dbReference type="Gene3D" id="1.10.287.470">
    <property type="entry name" value="Helix hairpin bin"/>
    <property type="match status" value="1"/>
</dbReference>
<dbReference type="PANTHER" id="PTHR32347:SF27">
    <property type="entry name" value="RND EFFLUX PUMP MEMBRANE FUSION PROTEIN BARREL-SANDWICH DOMAIN-CONTAINING PROTEIN"/>
    <property type="match status" value="1"/>
</dbReference>
<comment type="subcellular location">
    <subcellularLocation>
        <location evidence="1">Cell envelope</location>
    </subcellularLocation>
</comment>
<feature type="coiled-coil region" evidence="4">
    <location>
        <begin position="105"/>
        <end position="226"/>
    </location>
</feature>
<name>A0A1U9NQ23_9BACT</name>
<dbReference type="Gene3D" id="2.40.30.170">
    <property type="match status" value="1"/>
</dbReference>
<keyword evidence="10" id="KW-1185">Reference proteome</keyword>
<evidence type="ECO:0000313" key="10">
    <source>
        <dbReference type="Proteomes" id="UP000189674"/>
    </source>
</evidence>
<feature type="region of interest" description="Disordered" evidence="5">
    <location>
        <begin position="446"/>
        <end position="468"/>
    </location>
</feature>
<dbReference type="EMBL" id="CP019791">
    <property type="protein sequence ID" value="AQT69710.1"/>
    <property type="molecule type" value="Genomic_DNA"/>
</dbReference>
<reference evidence="10" key="1">
    <citation type="submission" date="2017-02" db="EMBL/GenBank/DDBJ databases">
        <title>Comparative genomics and description of representatives of a novel lineage of planctomycetes thriving in anoxic sediments.</title>
        <authorList>
            <person name="Spring S."/>
            <person name="Bunk B."/>
            <person name="Sproer C."/>
        </authorList>
    </citation>
    <scope>NUCLEOTIDE SEQUENCE [LARGE SCALE GENOMIC DNA]</scope>
    <source>
        <strain evidence="10">ST-NAGAB-D1</strain>
    </source>
</reference>
<dbReference type="PANTHER" id="PTHR32347">
    <property type="entry name" value="EFFLUX SYSTEM COMPONENT YKNX-RELATED"/>
    <property type="match status" value="1"/>
</dbReference>
<dbReference type="InterPro" id="IPR058982">
    <property type="entry name" value="Beta-barrel_AprE"/>
</dbReference>
<dbReference type="KEGG" id="alus:STSP2_02906"/>
<feature type="domain" description="AprE-like beta-barrel" evidence="8">
    <location>
        <begin position="265"/>
        <end position="343"/>
    </location>
</feature>
<dbReference type="Gene3D" id="2.40.50.100">
    <property type="match status" value="1"/>
</dbReference>